<evidence type="ECO:0000256" key="3">
    <source>
        <dbReference type="ARBA" id="ARBA00023163"/>
    </source>
</evidence>
<protein>
    <submittedName>
        <fullName evidence="5">Transcriptional regulator</fullName>
    </submittedName>
</protein>
<dbReference type="AlphaFoldDB" id="A0A418VXF2"/>
<evidence type="ECO:0000256" key="1">
    <source>
        <dbReference type="ARBA" id="ARBA00023015"/>
    </source>
</evidence>
<dbReference type="InterPro" id="IPR011991">
    <property type="entry name" value="ArsR-like_HTH"/>
</dbReference>
<sequence>MELKNDPAKDAIDAFAALAHDTRLAVFRLLVQAGPSGLSAGDIAQRVGVPGSTLTHHLAILERAALLRSWRVQRQIFYASDYDGTRRLIAFLMEDCCQGQPELCGSAILDSAACAPASGCPAPPPNALLTDAPLTDKAPR</sequence>
<evidence type="ECO:0000256" key="2">
    <source>
        <dbReference type="ARBA" id="ARBA00023125"/>
    </source>
</evidence>
<dbReference type="Gene3D" id="1.10.10.10">
    <property type="entry name" value="Winged helix-like DNA-binding domain superfamily/Winged helix DNA-binding domain"/>
    <property type="match status" value="1"/>
</dbReference>
<evidence type="ECO:0000313" key="5">
    <source>
        <dbReference type="EMBL" id="RJF81839.1"/>
    </source>
</evidence>
<feature type="domain" description="HTH arsR-type" evidence="4">
    <location>
        <begin position="3"/>
        <end position="100"/>
    </location>
</feature>
<dbReference type="InterPro" id="IPR001845">
    <property type="entry name" value="HTH_ArsR_DNA-bd_dom"/>
</dbReference>
<organism evidence="5 6">
    <name type="scientific">Azospirillum cavernae</name>
    <dbReference type="NCBI Taxonomy" id="2320860"/>
    <lineage>
        <taxon>Bacteria</taxon>
        <taxon>Pseudomonadati</taxon>
        <taxon>Pseudomonadota</taxon>
        <taxon>Alphaproteobacteria</taxon>
        <taxon>Rhodospirillales</taxon>
        <taxon>Azospirillaceae</taxon>
        <taxon>Azospirillum</taxon>
    </lineage>
</organism>
<evidence type="ECO:0000313" key="6">
    <source>
        <dbReference type="Proteomes" id="UP000283458"/>
    </source>
</evidence>
<dbReference type="NCBIfam" id="NF033788">
    <property type="entry name" value="HTH_metalloreg"/>
    <property type="match status" value="1"/>
</dbReference>
<dbReference type="PANTHER" id="PTHR43132:SF2">
    <property type="entry name" value="ARSENICAL RESISTANCE OPERON REPRESSOR ARSR-RELATED"/>
    <property type="match status" value="1"/>
</dbReference>
<keyword evidence="1" id="KW-0805">Transcription regulation</keyword>
<dbReference type="PROSITE" id="PS50987">
    <property type="entry name" value="HTH_ARSR_2"/>
    <property type="match status" value="1"/>
</dbReference>
<dbReference type="SMART" id="SM00418">
    <property type="entry name" value="HTH_ARSR"/>
    <property type="match status" value="1"/>
</dbReference>
<proteinExistence type="predicted"/>
<dbReference type="PANTHER" id="PTHR43132">
    <property type="entry name" value="ARSENICAL RESISTANCE OPERON REPRESSOR ARSR-RELATED"/>
    <property type="match status" value="1"/>
</dbReference>
<dbReference type="InterPro" id="IPR051011">
    <property type="entry name" value="Metal_resp_trans_reg"/>
</dbReference>
<dbReference type="InterPro" id="IPR036388">
    <property type="entry name" value="WH-like_DNA-bd_sf"/>
</dbReference>
<accession>A0A418VXF2</accession>
<reference evidence="5 6" key="1">
    <citation type="submission" date="2018-09" db="EMBL/GenBank/DDBJ databases">
        <authorList>
            <person name="Zhu H."/>
        </authorList>
    </citation>
    <scope>NUCLEOTIDE SEQUENCE [LARGE SCALE GENOMIC DNA]</scope>
    <source>
        <strain evidence="5 6">K2W22B-5</strain>
    </source>
</reference>
<dbReference type="CDD" id="cd00090">
    <property type="entry name" value="HTH_ARSR"/>
    <property type="match status" value="1"/>
</dbReference>
<dbReference type="SUPFAM" id="SSF46785">
    <property type="entry name" value="Winged helix' DNA-binding domain"/>
    <property type="match status" value="1"/>
</dbReference>
<dbReference type="GO" id="GO:0003700">
    <property type="term" value="F:DNA-binding transcription factor activity"/>
    <property type="evidence" value="ECO:0007669"/>
    <property type="project" value="InterPro"/>
</dbReference>
<gene>
    <name evidence="5" type="ORF">D3877_17210</name>
</gene>
<dbReference type="Proteomes" id="UP000283458">
    <property type="component" value="Unassembled WGS sequence"/>
</dbReference>
<keyword evidence="3" id="KW-0804">Transcription</keyword>
<dbReference type="EMBL" id="QYUL01000002">
    <property type="protein sequence ID" value="RJF81839.1"/>
    <property type="molecule type" value="Genomic_DNA"/>
</dbReference>
<dbReference type="OrthoDB" id="9804742at2"/>
<evidence type="ECO:0000259" key="4">
    <source>
        <dbReference type="PROSITE" id="PS50987"/>
    </source>
</evidence>
<dbReference type="Pfam" id="PF12840">
    <property type="entry name" value="HTH_20"/>
    <property type="match status" value="1"/>
</dbReference>
<dbReference type="InterPro" id="IPR036390">
    <property type="entry name" value="WH_DNA-bd_sf"/>
</dbReference>
<comment type="caution">
    <text evidence="5">The sequence shown here is derived from an EMBL/GenBank/DDBJ whole genome shotgun (WGS) entry which is preliminary data.</text>
</comment>
<keyword evidence="6" id="KW-1185">Reference proteome</keyword>
<name>A0A418VXF2_9PROT</name>
<keyword evidence="2" id="KW-0238">DNA-binding</keyword>
<dbReference type="GO" id="GO:0003677">
    <property type="term" value="F:DNA binding"/>
    <property type="evidence" value="ECO:0007669"/>
    <property type="project" value="UniProtKB-KW"/>
</dbReference>